<dbReference type="Pfam" id="PF21082">
    <property type="entry name" value="MS_channel_3rd"/>
    <property type="match status" value="1"/>
</dbReference>
<accession>A0A3B0S4V7</accession>
<feature type="region of interest" description="Disordered" evidence="7">
    <location>
        <begin position="811"/>
        <end position="838"/>
    </location>
</feature>
<dbReference type="InterPro" id="IPR006685">
    <property type="entry name" value="MscS_channel_2nd"/>
</dbReference>
<evidence type="ECO:0000256" key="1">
    <source>
        <dbReference type="ARBA" id="ARBA00004651"/>
    </source>
</evidence>
<comment type="subcellular location">
    <subcellularLocation>
        <location evidence="1">Cell membrane</location>
        <topology evidence="1">Multi-pass membrane protein</topology>
    </subcellularLocation>
</comment>
<feature type="domain" description="Mechanosensitive ion channel MscS C-terminal" evidence="10">
    <location>
        <begin position="715"/>
        <end position="798"/>
    </location>
</feature>
<feature type="transmembrane region" description="Helical" evidence="8">
    <location>
        <begin position="270"/>
        <end position="288"/>
    </location>
</feature>
<feature type="transmembrane region" description="Helical" evidence="8">
    <location>
        <begin position="343"/>
        <end position="360"/>
    </location>
</feature>
<comment type="similarity">
    <text evidence="2">Belongs to the MscS (TC 1.A.23) family.</text>
</comment>
<name>A0A3B0S4V7_9ZZZZ</name>
<evidence type="ECO:0000256" key="3">
    <source>
        <dbReference type="ARBA" id="ARBA00022475"/>
    </source>
</evidence>
<evidence type="ECO:0000256" key="2">
    <source>
        <dbReference type="ARBA" id="ARBA00008017"/>
    </source>
</evidence>
<organism evidence="11">
    <name type="scientific">hydrothermal vent metagenome</name>
    <dbReference type="NCBI Taxonomy" id="652676"/>
    <lineage>
        <taxon>unclassified sequences</taxon>
        <taxon>metagenomes</taxon>
        <taxon>ecological metagenomes</taxon>
    </lineage>
</organism>
<feature type="transmembrane region" description="Helical" evidence="8">
    <location>
        <begin position="597"/>
        <end position="618"/>
    </location>
</feature>
<dbReference type="InterPro" id="IPR011014">
    <property type="entry name" value="MscS_channel_TM-2"/>
</dbReference>
<evidence type="ECO:0000313" key="11">
    <source>
        <dbReference type="EMBL" id="VAW01121.1"/>
    </source>
</evidence>
<dbReference type="Gene3D" id="1.10.287.1260">
    <property type="match status" value="1"/>
</dbReference>
<dbReference type="SUPFAM" id="SSF82689">
    <property type="entry name" value="Mechanosensitive channel protein MscS (YggB), C-terminal domain"/>
    <property type="match status" value="1"/>
</dbReference>
<feature type="transmembrane region" description="Helical" evidence="8">
    <location>
        <begin position="558"/>
        <end position="576"/>
    </location>
</feature>
<evidence type="ECO:0000259" key="9">
    <source>
        <dbReference type="Pfam" id="PF00924"/>
    </source>
</evidence>
<feature type="transmembrane region" description="Helical" evidence="8">
    <location>
        <begin position="215"/>
        <end position="240"/>
    </location>
</feature>
<dbReference type="GO" id="GO:0055085">
    <property type="term" value="P:transmembrane transport"/>
    <property type="evidence" value="ECO:0007669"/>
    <property type="project" value="InterPro"/>
</dbReference>
<dbReference type="InterPro" id="IPR023408">
    <property type="entry name" value="MscS_beta-dom_sf"/>
</dbReference>
<dbReference type="EMBL" id="UOEE01000311">
    <property type="protein sequence ID" value="VAW01121.1"/>
    <property type="molecule type" value="Genomic_DNA"/>
</dbReference>
<dbReference type="PANTHER" id="PTHR30347">
    <property type="entry name" value="POTASSIUM CHANNEL RELATED"/>
    <property type="match status" value="1"/>
</dbReference>
<feature type="transmembrane region" description="Helical" evidence="8">
    <location>
        <begin position="421"/>
        <end position="447"/>
    </location>
</feature>
<feature type="transmembrane region" description="Helical" evidence="8">
    <location>
        <begin position="300"/>
        <end position="323"/>
    </location>
</feature>
<feature type="transmembrane region" description="Helical" evidence="8">
    <location>
        <begin position="624"/>
        <end position="647"/>
    </location>
</feature>
<evidence type="ECO:0000256" key="6">
    <source>
        <dbReference type="ARBA" id="ARBA00023136"/>
    </source>
</evidence>
<dbReference type="InterPro" id="IPR011066">
    <property type="entry name" value="MscS_channel_C_sf"/>
</dbReference>
<keyword evidence="3" id="KW-1003">Cell membrane</keyword>
<evidence type="ECO:0000256" key="7">
    <source>
        <dbReference type="SAM" id="MobiDB-lite"/>
    </source>
</evidence>
<dbReference type="InterPro" id="IPR049278">
    <property type="entry name" value="MS_channel_C"/>
</dbReference>
<dbReference type="PANTHER" id="PTHR30347:SF1">
    <property type="entry name" value="MECHANOSENSITIVE CHANNEL MSCK"/>
    <property type="match status" value="1"/>
</dbReference>
<feature type="compositionally biased region" description="Low complexity" evidence="7">
    <location>
        <begin position="828"/>
        <end position="838"/>
    </location>
</feature>
<sequence>MDNKYGQFIFPRIGFNWTIAVLLLALVFCFLAASAKAVPISPEIKAEIVATERLLSKRTAHLAEKTPISDEHLVTFLDELRTERTASLERIRKLTANRDATREALTQAQPVQVEGEPPVKADPVAARKLKPLQAELTAIDGLLVRANLNASNAEQLAKQISTRRKSLYLTTVFRRSTTPLSERSRKQIVLLGKQIVTGVQNWSGEQAQALSTGKLVARGAVLLFSILGLLVLASPLYGWFERRFLFPVFAKIESKGEAGRSKFTIASVRAAVRAALFAVPALGVYFLLRASGVIADGESNLIFHILLTLCGVVLADGIALGILSPMHPKYRIALLSNRRARNYRLFGMSALWVFAFDHLTELTYSQTKLVVSLAEIQAQSAIVTLIAATLVLFAGIQAPLKGAKPKKRKKQSTRFRLAEPGLLLSIVRLSAIVLALFGIVSSLLGYVELGRTLVWTLILIVLILAGYILARHIVLGVTKSLWKWLWFNPAEDDDEETESGGIILTIWVRLLADITLVVTSLWIFFTLADFRISDLDIWASRLTEGIPLGAVTIRPMDIAWAGVSFFVVLLIFRGLHSYLRHGMEGEQEIDAGANASVLAIVGYIGFIAAVFVGFGALGLPLDNIALIAGALSVGIGFGLQSVVNNFVSGLILLFERPINTGDWVITGAGDGLVSNIGLRSTEITTFDNATILVPNSDLISAPLTNWTHREKSGRVRLQLGVAYGSDPEQVREILLKCADEHKLVLKRPAPFVYWQGFGASSLDFELRAFVRNIKETITIETDLRFAVFAAIKAANIEIPFPQHEVRILASETPKAIKTPKKTPRKTQTKPGPKASGNP</sequence>
<gene>
    <name evidence="11" type="ORF">MNBD_ALPHA06-1031</name>
</gene>
<evidence type="ECO:0000259" key="10">
    <source>
        <dbReference type="Pfam" id="PF21082"/>
    </source>
</evidence>
<feature type="domain" description="Mechanosensitive ion channel MscS" evidence="9">
    <location>
        <begin position="642"/>
        <end position="708"/>
    </location>
</feature>
<dbReference type="Gene3D" id="2.30.30.60">
    <property type="match status" value="1"/>
</dbReference>
<dbReference type="InterPro" id="IPR010920">
    <property type="entry name" value="LSM_dom_sf"/>
</dbReference>
<evidence type="ECO:0000256" key="4">
    <source>
        <dbReference type="ARBA" id="ARBA00022692"/>
    </source>
</evidence>
<keyword evidence="6 8" id="KW-0472">Membrane</keyword>
<feature type="transmembrane region" description="Helical" evidence="8">
    <location>
        <begin position="453"/>
        <end position="470"/>
    </location>
</feature>
<feature type="transmembrane region" description="Helical" evidence="8">
    <location>
        <begin position="380"/>
        <end position="400"/>
    </location>
</feature>
<dbReference type="SUPFAM" id="SSF50182">
    <property type="entry name" value="Sm-like ribonucleoproteins"/>
    <property type="match status" value="1"/>
</dbReference>
<feature type="compositionally biased region" description="Basic residues" evidence="7">
    <location>
        <begin position="817"/>
        <end position="827"/>
    </location>
</feature>
<proteinExistence type="inferred from homology"/>
<dbReference type="InterPro" id="IPR052702">
    <property type="entry name" value="MscS-like_channel"/>
</dbReference>
<dbReference type="GO" id="GO:0005886">
    <property type="term" value="C:plasma membrane"/>
    <property type="evidence" value="ECO:0007669"/>
    <property type="project" value="UniProtKB-SubCell"/>
</dbReference>
<protein>
    <submittedName>
        <fullName evidence="11">Potassium efflux system KefA protein / Small-conductance mechanosensitive channel</fullName>
    </submittedName>
</protein>
<evidence type="ECO:0000256" key="5">
    <source>
        <dbReference type="ARBA" id="ARBA00022989"/>
    </source>
</evidence>
<dbReference type="Gene3D" id="3.30.70.100">
    <property type="match status" value="1"/>
</dbReference>
<dbReference type="SUPFAM" id="SSF82861">
    <property type="entry name" value="Mechanosensitive channel protein MscS (YggB), transmembrane region"/>
    <property type="match status" value="1"/>
</dbReference>
<dbReference type="AlphaFoldDB" id="A0A3B0S4V7"/>
<evidence type="ECO:0000256" key="8">
    <source>
        <dbReference type="SAM" id="Phobius"/>
    </source>
</evidence>
<feature type="transmembrane region" description="Helical" evidence="8">
    <location>
        <begin position="506"/>
        <end position="525"/>
    </location>
</feature>
<keyword evidence="4 8" id="KW-0812">Transmembrane</keyword>
<reference evidence="11" key="1">
    <citation type="submission" date="2018-06" db="EMBL/GenBank/DDBJ databases">
        <authorList>
            <person name="Zhirakovskaya E."/>
        </authorList>
    </citation>
    <scope>NUCLEOTIDE SEQUENCE</scope>
</reference>
<dbReference type="Pfam" id="PF00924">
    <property type="entry name" value="MS_channel_2nd"/>
    <property type="match status" value="1"/>
</dbReference>
<keyword evidence="5 8" id="KW-1133">Transmembrane helix</keyword>